<keyword evidence="5" id="KW-1185">Reference proteome</keyword>
<keyword evidence="1" id="KW-0378">Hydrolase</keyword>
<dbReference type="Proteomes" id="UP000291758">
    <property type="component" value="Chromosome"/>
</dbReference>
<dbReference type="InterPro" id="IPR023365">
    <property type="entry name" value="Sortase_dom-sf"/>
</dbReference>
<feature type="region of interest" description="Disordered" evidence="2">
    <location>
        <begin position="1"/>
        <end position="35"/>
    </location>
</feature>
<dbReference type="Gene3D" id="2.40.260.10">
    <property type="entry name" value="Sortase"/>
    <property type="match status" value="1"/>
</dbReference>
<keyword evidence="3" id="KW-0812">Transmembrane</keyword>
<evidence type="ECO:0000256" key="3">
    <source>
        <dbReference type="SAM" id="Phobius"/>
    </source>
</evidence>
<feature type="compositionally biased region" description="Basic residues" evidence="2">
    <location>
        <begin position="23"/>
        <end position="35"/>
    </location>
</feature>
<evidence type="ECO:0000313" key="5">
    <source>
        <dbReference type="Proteomes" id="UP000291758"/>
    </source>
</evidence>
<proteinExistence type="predicted"/>
<dbReference type="GO" id="GO:0016787">
    <property type="term" value="F:hydrolase activity"/>
    <property type="evidence" value="ECO:0007669"/>
    <property type="project" value="UniProtKB-KW"/>
</dbReference>
<feature type="transmembrane region" description="Helical" evidence="3">
    <location>
        <begin position="41"/>
        <end position="66"/>
    </location>
</feature>
<dbReference type="CDD" id="cd05830">
    <property type="entry name" value="Sortase_E"/>
    <property type="match status" value="1"/>
</dbReference>
<dbReference type="Pfam" id="PF04203">
    <property type="entry name" value="Sortase"/>
    <property type="match status" value="1"/>
</dbReference>
<evidence type="ECO:0000256" key="2">
    <source>
        <dbReference type="SAM" id="MobiDB-lite"/>
    </source>
</evidence>
<dbReference type="EMBL" id="CP035495">
    <property type="protein sequence ID" value="QAY63788.1"/>
    <property type="molecule type" value="Genomic_DNA"/>
</dbReference>
<organism evidence="4 5">
    <name type="scientific">Xylanimonas allomyrinae</name>
    <dbReference type="NCBI Taxonomy" id="2509459"/>
    <lineage>
        <taxon>Bacteria</taxon>
        <taxon>Bacillati</taxon>
        <taxon>Actinomycetota</taxon>
        <taxon>Actinomycetes</taxon>
        <taxon>Micrococcales</taxon>
        <taxon>Promicromonosporaceae</taxon>
        <taxon>Xylanimonas</taxon>
    </lineage>
</organism>
<gene>
    <name evidence="4" type="ORF">ET495_11670</name>
</gene>
<dbReference type="RefSeq" id="WP_129204948.1">
    <property type="nucleotide sequence ID" value="NZ_CP035495.1"/>
</dbReference>
<name>A0A4P6F0D4_9MICO</name>
<dbReference type="KEGG" id="xyl:ET495_11670"/>
<dbReference type="InterPro" id="IPR042003">
    <property type="entry name" value="Sortase_E"/>
</dbReference>
<keyword evidence="3" id="KW-0472">Membrane</keyword>
<dbReference type="InterPro" id="IPR005754">
    <property type="entry name" value="Sortase"/>
</dbReference>
<protein>
    <submittedName>
        <fullName evidence="4">Class E sortase</fullName>
    </submittedName>
</protein>
<evidence type="ECO:0000256" key="1">
    <source>
        <dbReference type="ARBA" id="ARBA00022801"/>
    </source>
</evidence>
<accession>A0A4P6F0D4</accession>
<dbReference type="SUPFAM" id="SSF63817">
    <property type="entry name" value="Sortase"/>
    <property type="match status" value="1"/>
</dbReference>
<dbReference type="OrthoDB" id="5242879at2"/>
<sequence length="276" mass="28648">MTEGRTVGSTVSRSEKRQTGGHAGKHGGRVSAPRRRPGLRGLLACLGAFALGLSLGAGSGVAWSAFGTDVVASKAKTRAVTQFRAKAHDVVERTAQLHTDLAEAQPPAADLRTSPWGMLYVPSWAADGEALADGIPIKEGTTDGVLDSGAAGHEVGAAAPGEIGNFVLAAHRRTYGSGFLRLPDLRAGDTLVVETTTAWFVYEVTGSEAVAATRGDVLAPVPGHPDAQPTQRLVTLYTGHSLTLGSWGNDHRWVVTGTLVGWAEHDAGVPEALLGH</sequence>
<dbReference type="AlphaFoldDB" id="A0A4P6F0D4"/>
<reference evidence="4 5" key="1">
    <citation type="submission" date="2019-01" db="EMBL/GenBank/DDBJ databases">
        <title>Genome sequencing of strain 2JSPR-7.</title>
        <authorList>
            <person name="Heo J."/>
            <person name="Kim S.-J."/>
            <person name="Kim J.-S."/>
            <person name="Hong S.-B."/>
            <person name="Kwon S.-W."/>
        </authorList>
    </citation>
    <scope>NUCLEOTIDE SEQUENCE [LARGE SCALE GENOMIC DNA]</scope>
    <source>
        <strain evidence="4 5">2JSPR-7</strain>
    </source>
</reference>
<keyword evidence="3" id="KW-1133">Transmembrane helix</keyword>
<evidence type="ECO:0000313" key="4">
    <source>
        <dbReference type="EMBL" id="QAY63788.1"/>
    </source>
</evidence>